<evidence type="ECO:0000313" key="3">
    <source>
        <dbReference type="Proteomes" id="UP000028524"/>
    </source>
</evidence>
<dbReference type="EMBL" id="KL660210">
    <property type="protein sequence ID" value="KFA67306.1"/>
    <property type="molecule type" value="Genomic_DNA"/>
</dbReference>
<dbReference type="Proteomes" id="UP000028524">
    <property type="component" value="Unassembled WGS sequence"/>
</dbReference>
<evidence type="ECO:0000256" key="1">
    <source>
        <dbReference type="SAM" id="SignalP"/>
    </source>
</evidence>
<dbReference type="HOGENOM" id="CLU_667344_0_0_1"/>
<dbReference type="InParanoid" id="A0A084QTM1"/>
<accession>A0A084QTM1</accession>
<keyword evidence="1" id="KW-0732">Signal</keyword>
<feature type="signal peptide" evidence="1">
    <location>
        <begin position="1"/>
        <end position="25"/>
    </location>
</feature>
<evidence type="ECO:0000313" key="2">
    <source>
        <dbReference type="EMBL" id="KFA67306.1"/>
    </source>
</evidence>
<evidence type="ECO:0008006" key="4">
    <source>
        <dbReference type="Google" id="ProtNLM"/>
    </source>
</evidence>
<dbReference type="AlphaFoldDB" id="A0A084QTM1"/>
<reference evidence="2 3" key="1">
    <citation type="journal article" date="2014" name="BMC Genomics">
        <title>Comparative genome sequencing reveals chemotype-specific gene clusters in the toxigenic black mold Stachybotrys.</title>
        <authorList>
            <person name="Semeiks J."/>
            <person name="Borek D."/>
            <person name="Otwinowski Z."/>
            <person name="Grishin N.V."/>
        </authorList>
    </citation>
    <scope>NUCLEOTIDE SEQUENCE [LARGE SCALE GENOMIC DNA]</scope>
    <source>
        <strain evidence="2 3">IBT 40285</strain>
    </source>
</reference>
<name>A0A084QTM1_STAC4</name>
<dbReference type="OMA" id="IANDHNY"/>
<keyword evidence="3" id="KW-1185">Reference proteome</keyword>
<sequence length="409" mass="44553">MLRPLPSQTATLALSLAAFASLVSAAEPSCTSVASVRSCASSISGSFARTASMSRFCSSVLGCPAPATTTLTGTVTQSVTSTITESYTWEEIGTETTTTVSYDYTETLTTYFTTVTATITSTQEKWVITTPPPRPSRRDGAPHPKDLGARAITSVCPSAAQKSACSCIYACPSDVTRDRRRTITERYTDTAYDFTTQLITYTNTEYEATLHTVVESATDESIHIVKATRTRTIKCTPGVPNSSFYLSATVSPVPTPSQQFVDKYVYAEPGQLGAIDPYFSPQYAPAKDVGSIFYLDSQARLVTPSSYGNLYANIDYFNNFQLVNFMSRQDIRTQEYLFLTCALLPPSGNFAGGLRELDCIAYGAFNPHIFQWCPEYGEFFGRPTVLASYYSPETPACFNITFLAVPVCG</sequence>
<proteinExistence type="predicted"/>
<feature type="chain" id="PRO_5001779644" description="Ig-like domain-containing protein" evidence="1">
    <location>
        <begin position="26"/>
        <end position="409"/>
    </location>
</feature>
<organism evidence="2 3">
    <name type="scientific">Stachybotrys chlorohalonatus (strain IBT 40285)</name>
    <dbReference type="NCBI Taxonomy" id="1283841"/>
    <lineage>
        <taxon>Eukaryota</taxon>
        <taxon>Fungi</taxon>
        <taxon>Dikarya</taxon>
        <taxon>Ascomycota</taxon>
        <taxon>Pezizomycotina</taxon>
        <taxon>Sordariomycetes</taxon>
        <taxon>Hypocreomycetidae</taxon>
        <taxon>Hypocreales</taxon>
        <taxon>Stachybotryaceae</taxon>
        <taxon>Stachybotrys</taxon>
    </lineage>
</organism>
<dbReference type="OrthoDB" id="5104461at2759"/>
<protein>
    <recommendedName>
        <fullName evidence="4">Ig-like domain-containing protein</fullName>
    </recommendedName>
</protein>
<gene>
    <name evidence="2" type="ORF">S40285_03633</name>
</gene>